<sequence>MNSPVNDLLRRFRRPRGEPPGNAAEVLRRHAEPLPALDSPEFGELFDRFGDASVVLIGESSHGTQDFYQTRAAITRRLIEQHGFGIVAVEADWPDAGQIDRCVRDLGRSAWKKQAFARFPTWMWRNTAVQTFTRWLHHHNRGLTLEQRVEFRGLDVYSMRHSIDEVLGYLDKTDPQLAKEARHRYSCLTPWHDDPALYGHFAERGNMATCEDAVVEQLNVLLGERLDPMAADDEAFFSATQNARVVRAAEQYYRAMYRGSTSSWNLRDLHMFDTLQTLMEHRGAGAKAVVWAHNSHIGNAAATQMGWEGQFNIGQLCRTAYGSQAVLIGMGTDHGTVAAADDWDEPMQVKQVNPALADSWEQLFLQAGVPAALLDWRTSPSEELLDVLAEPLLERAIGVIYRPRTERQSHYFQAVLAEQFDAFVWIEKTHAVSPLPAPEFMEHEEDTFPFGI</sequence>
<dbReference type="SUPFAM" id="SSF159501">
    <property type="entry name" value="EreA/ChaN-like"/>
    <property type="match status" value="1"/>
</dbReference>
<dbReference type="PANTHER" id="PTHR31299">
    <property type="entry name" value="ESTERASE, PUTATIVE (AFU_ORTHOLOGUE AFUA_1G05850)-RELATED"/>
    <property type="match status" value="1"/>
</dbReference>
<reference evidence="2 5" key="3">
    <citation type="submission" date="2019-09" db="EMBL/GenBank/DDBJ databases">
        <title>Draft genome sequences of 48 bacterial type strains from the CCUG.</title>
        <authorList>
            <person name="Tunovic T."/>
            <person name="Pineiro-Iglesias B."/>
            <person name="Unosson C."/>
            <person name="Inganas E."/>
            <person name="Ohlen M."/>
            <person name="Cardew S."/>
            <person name="Jensie-Markopoulos S."/>
            <person name="Salva-Serra F."/>
            <person name="Jaen-Luchoro D."/>
            <person name="Karlsson R."/>
            <person name="Svensson-Stadler L."/>
            <person name="Chun J."/>
            <person name="Moore E."/>
        </authorList>
    </citation>
    <scope>NUCLEOTIDE SEQUENCE [LARGE SCALE GENOMIC DNA]</scope>
    <source>
        <strain evidence="2 5">CCUG 51522</strain>
    </source>
</reference>
<dbReference type="PIRSF" id="PIRSF036794">
    <property type="entry name" value="UCP_erythr_ester"/>
    <property type="match status" value="1"/>
</dbReference>
<evidence type="ECO:0000313" key="4">
    <source>
        <dbReference type="Proteomes" id="UP000182814"/>
    </source>
</evidence>
<dbReference type="Gene3D" id="3.40.1660.10">
    <property type="entry name" value="EreA-like (biosynthetic domain)"/>
    <property type="match status" value="1"/>
</dbReference>
<keyword evidence="4" id="KW-1185">Reference proteome</keyword>
<dbReference type="Proteomes" id="UP000182814">
    <property type="component" value="Chromosome I"/>
</dbReference>
<evidence type="ECO:0000313" key="5">
    <source>
        <dbReference type="Proteomes" id="UP000434925"/>
    </source>
</evidence>
<organism evidence="3 4">
    <name type="scientific">Pseudomonas lini</name>
    <dbReference type="NCBI Taxonomy" id="163011"/>
    <lineage>
        <taxon>Bacteria</taxon>
        <taxon>Pseudomonadati</taxon>
        <taxon>Pseudomonadota</taxon>
        <taxon>Gammaproteobacteria</taxon>
        <taxon>Pseudomonadales</taxon>
        <taxon>Pseudomonadaceae</taxon>
        <taxon>Pseudomonas</taxon>
    </lineage>
</organism>
<dbReference type="GO" id="GO:0046677">
    <property type="term" value="P:response to antibiotic"/>
    <property type="evidence" value="ECO:0007669"/>
    <property type="project" value="InterPro"/>
</dbReference>
<evidence type="ECO:0000313" key="2">
    <source>
        <dbReference type="EMBL" id="KAB0500976.1"/>
    </source>
</evidence>
<dbReference type="Pfam" id="PF05139">
    <property type="entry name" value="Erythro_esteras"/>
    <property type="match status" value="1"/>
</dbReference>
<accession>A0A0J6H592</accession>
<gene>
    <name evidence="2" type="ORF">F7R14_23340</name>
    <name evidence="3" type="ORF">SAMN04490191_3002</name>
</gene>
<proteinExistence type="predicted"/>
<evidence type="ECO:0000256" key="1">
    <source>
        <dbReference type="SAM" id="MobiDB-lite"/>
    </source>
</evidence>
<dbReference type="PATRIC" id="fig|163011.3.peg.5915"/>
<protein>
    <submittedName>
        <fullName evidence="2">Erythromycin esterase family protein</fullName>
    </submittedName>
    <submittedName>
        <fullName evidence="3">Erythromycin esterase homolog</fullName>
    </submittedName>
</protein>
<feature type="region of interest" description="Disordered" evidence="1">
    <location>
        <begin position="1"/>
        <end position="23"/>
    </location>
</feature>
<reference evidence="4" key="2">
    <citation type="submission" date="2016-10" db="EMBL/GenBank/DDBJ databases">
        <authorList>
            <person name="Varghese N."/>
            <person name="Submissions S."/>
        </authorList>
    </citation>
    <scope>NUCLEOTIDE SEQUENCE [LARGE SCALE GENOMIC DNA]</scope>
    <source>
        <strain evidence="4">BS3782</strain>
    </source>
</reference>
<dbReference type="RefSeq" id="WP_048396803.1">
    <property type="nucleotide sequence ID" value="NZ_JYLB01000009.1"/>
</dbReference>
<dbReference type="CDD" id="cd14728">
    <property type="entry name" value="Ere-like"/>
    <property type="match status" value="1"/>
</dbReference>
<name>A0A0J6H592_9PSED</name>
<reference evidence="3" key="1">
    <citation type="submission" date="2016-10" db="EMBL/GenBank/DDBJ databases">
        <authorList>
            <person name="de Groot N.N."/>
        </authorList>
    </citation>
    <scope>NUCLEOTIDE SEQUENCE [LARGE SCALE GENOMIC DNA]</scope>
    <source>
        <strain evidence="3">BS3782</strain>
    </source>
</reference>
<dbReference type="EMBL" id="LT629746">
    <property type="protein sequence ID" value="SDT04207.1"/>
    <property type="molecule type" value="Genomic_DNA"/>
</dbReference>
<dbReference type="Gene3D" id="3.30.1870.10">
    <property type="entry name" value="EreA-like, domain 2"/>
    <property type="match status" value="1"/>
</dbReference>
<dbReference type="InterPro" id="IPR007815">
    <property type="entry name" value="Emycin_Estase"/>
</dbReference>
<dbReference type="AlphaFoldDB" id="A0A0J6H592"/>
<dbReference type="PANTHER" id="PTHR31299:SF0">
    <property type="entry name" value="ESTERASE, PUTATIVE (AFU_ORTHOLOGUE AFUA_1G05850)-RELATED"/>
    <property type="match status" value="1"/>
</dbReference>
<dbReference type="Proteomes" id="UP000434925">
    <property type="component" value="Unassembled WGS sequence"/>
</dbReference>
<dbReference type="InterPro" id="IPR014622">
    <property type="entry name" value="UCP036794_erythomycin"/>
</dbReference>
<dbReference type="EMBL" id="VZPO01000010">
    <property type="protein sequence ID" value="KAB0500976.1"/>
    <property type="molecule type" value="Genomic_DNA"/>
</dbReference>
<dbReference type="InterPro" id="IPR052036">
    <property type="entry name" value="Hydrolase/PRTase-associated"/>
</dbReference>
<evidence type="ECO:0000313" key="3">
    <source>
        <dbReference type="EMBL" id="SDT04207.1"/>
    </source>
</evidence>